<proteinExistence type="predicted"/>
<keyword evidence="1" id="KW-0521">NADP</keyword>
<dbReference type="InterPro" id="IPR036291">
    <property type="entry name" value="NAD(P)-bd_dom_sf"/>
</dbReference>
<evidence type="ECO:0000256" key="2">
    <source>
        <dbReference type="ARBA" id="ARBA00023002"/>
    </source>
</evidence>
<dbReference type="Pfam" id="PF00107">
    <property type="entry name" value="ADH_zinc_N"/>
    <property type="match status" value="1"/>
</dbReference>
<accession>A0A2T0V6R3</accession>
<sequence length="320" mass="32438">MARIVRPINFGGPEVLAIQEVDVPTPGTKEVVVQVRAAGVNPLDWKLYSGAFHEVDDDEKDAAGLAEAPPSLGMDCAGIVVAVGSDVEGVTVGDEVIVYPVTAAYADYVTVASSSLIPKPAGLSWEEAGGLMLAGLTAAHTIEAAGVKAGDTVLIHGGAGGVGLMAVQLAKNLGATVIATAAERNHALIRELGAIPVVYGDGLADRVRAVAPEGVTAAIDTVGSDEALDVSLELVANPARIASITGSDRRFGTGIKLLGYGPGQDAGTEYRESVRSHLAELAGAGDIRVIVAKSLPLTDAAQAHEFGQTGGGTGKIILLP</sequence>
<dbReference type="Pfam" id="PF08240">
    <property type="entry name" value="ADH_N"/>
    <property type="match status" value="1"/>
</dbReference>
<dbReference type="SUPFAM" id="SSF50129">
    <property type="entry name" value="GroES-like"/>
    <property type="match status" value="1"/>
</dbReference>
<dbReference type="Gene3D" id="3.90.180.10">
    <property type="entry name" value="Medium-chain alcohol dehydrogenases, catalytic domain"/>
    <property type="match status" value="1"/>
</dbReference>
<dbReference type="GO" id="GO:0016651">
    <property type="term" value="F:oxidoreductase activity, acting on NAD(P)H"/>
    <property type="evidence" value="ECO:0007669"/>
    <property type="project" value="TreeGrafter"/>
</dbReference>
<keyword evidence="2" id="KW-0560">Oxidoreductase</keyword>
<feature type="domain" description="Enoyl reductase (ER)" evidence="3">
    <location>
        <begin position="11"/>
        <end position="318"/>
    </location>
</feature>
<evidence type="ECO:0000313" key="5">
    <source>
        <dbReference type="Proteomes" id="UP000237983"/>
    </source>
</evidence>
<dbReference type="OrthoDB" id="9801186at2"/>
<dbReference type="Proteomes" id="UP000237983">
    <property type="component" value="Unassembled WGS sequence"/>
</dbReference>
<dbReference type="RefSeq" id="WP_106214315.1">
    <property type="nucleotide sequence ID" value="NZ_PVTL01000009.1"/>
</dbReference>
<dbReference type="SMART" id="SM00829">
    <property type="entry name" value="PKS_ER"/>
    <property type="match status" value="1"/>
</dbReference>
<dbReference type="Gene3D" id="3.40.50.720">
    <property type="entry name" value="NAD(P)-binding Rossmann-like Domain"/>
    <property type="match status" value="1"/>
</dbReference>
<protein>
    <submittedName>
        <fullName evidence="4">NADPH:quinone reductase-like Zn-dependent oxidoreductase</fullName>
    </submittedName>
</protein>
<evidence type="ECO:0000259" key="3">
    <source>
        <dbReference type="SMART" id="SM00829"/>
    </source>
</evidence>
<dbReference type="InterPro" id="IPR013149">
    <property type="entry name" value="ADH-like_C"/>
</dbReference>
<dbReference type="GO" id="GO:0008270">
    <property type="term" value="F:zinc ion binding"/>
    <property type="evidence" value="ECO:0007669"/>
    <property type="project" value="InterPro"/>
</dbReference>
<dbReference type="InterPro" id="IPR013154">
    <property type="entry name" value="ADH-like_N"/>
</dbReference>
<gene>
    <name evidence="4" type="ORF">B0I08_10911</name>
</gene>
<organism evidence="4 5">
    <name type="scientific">Glaciihabitans tibetensis</name>
    <dbReference type="NCBI Taxonomy" id="1266600"/>
    <lineage>
        <taxon>Bacteria</taxon>
        <taxon>Bacillati</taxon>
        <taxon>Actinomycetota</taxon>
        <taxon>Actinomycetes</taxon>
        <taxon>Micrococcales</taxon>
        <taxon>Microbacteriaceae</taxon>
        <taxon>Glaciihabitans</taxon>
    </lineage>
</organism>
<dbReference type="GO" id="GO:0070402">
    <property type="term" value="F:NADPH binding"/>
    <property type="evidence" value="ECO:0007669"/>
    <property type="project" value="TreeGrafter"/>
</dbReference>
<dbReference type="InterPro" id="IPR020843">
    <property type="entry name" value="ER"/>
</dbReference>
<dbReference type="InterPro" id="IPR002364">
    <property type="entry name" value="Quin_OxRdtase/zeta-crystal_CS"/>
</dbReference>
<dbReference type="SUPFAM" id="SSF51735">
    <property type="entry name" value="NAD(P)-binding Rossmann-fold domains"/>
    <property type="match status" value="1"/>
</dbReference>
<dbReference type="AlphaFoldDB" id="A0A2T0V6R3"/>
<name>A0A2T0V6R3_9MICO</name>
<keyword evidence="5" id="KW-1185">Reference proteome</keyword>
<dbReference type="CDD" id="cd05289">
    <property type="entry name" value="MDR_like_2"/>
    <property type="match status" value="1"/>
</dbReference>
<reference evidence="4 5" key="1">
    <citation type="submission" date="2018-03" db="EMBL/GenBank/DDBJ databases">
        <title>Genomic Encyclopedia of Type Strains, Phase III (KMG-III): the genomes of soil and plant-associated and newly described type strains.</title>
        <authorList>
            <person name="Whitman W."/>
        </authorList>
    </citation>
    <scope>NUCLEOTIDE SEQUENCE [LARGE SCALE GENOMIC DNA]</scope>
    <source>
        <strain evidence="4 5">CGMCC 1.12484</strain>
    </source>
</reference>
<evidence type="ECO:0000313" key="4">
    <source>
        <dbReference type="EMBL" id="PRY65863.1"/>
    </source>
</evidence>
<dbReference type="InterPro" id="IPR011032">
    <property type="entry name" value="GroES-like_sf"/>
</dbReference>
<dbReference type="EMBL" id="PVTL01000009">
    <property type="protein sequence ID" value="PRY65863.1"/>
    <property type="molecule type" value="Genomic_DNA"/>
</dbReference>
<dbReference type="PANTHER" id="PTHR48106">
    <property type="entry name" value="QUINONE OXIDOREDUCTASE PIG3-RELATED"/>
    <property type="match status" value="1"/>
</dbReference>
<evidence type="ECO:0000256" key="1">
    <source>
        <dbReference type="ARBA" id="ARBA00022857"/>
    </source>
</evidence>
<dbReference type="PROSITE" id="PS01162">
    <property type="entry name" value="QOR_ZETA_CRYSTAL"/>
    <property type="match status" value="1"/>
</dbReference>
<comment type="caution">
    <text evidence="4">The sequence shown here is derived from an EMBL/GenBank/DDBJ whole genome shotgun (WGS) entry which is preliminary data.</text>
</comment>